<dbReference type="InterPro" id="IPR002575">
    <property type="entry name" value="Aminoglycoside_PTrfase"/>
</dbReference>
<dbReference type="InterPro" id="IPR011009">
    <property type="entry name" value="Kinase-like_dom_sf"/>
</dbReference>
<organism evidence="2 3">
    <name type="scientific">Handelsmanbacteria sp. (strain RIFCSPLOWO2_12_FULL_64_10)</name>
    <dbReference type="NCBI Taxonomy" id="1817868"/>
    <lineage>
        <taxon>Bacteria</taxon>
        <taxon>Candidatus Handelsmaniibacteriota</taxon>
    </lineage>
</organism>
<proteinExistence type="predicted"/>
<evidence type="ECO:0000259" key="1">
    <source>
        <dbReference type="Pfam" id="PF01636"/>
    </source>
</evidence>
<gene>
    <name evidence="2" type="ORF">A3F84_00095</name>
</gene>
<protein>
    <recommendedName>
        <fullName evidence="1">Aminoglycoside phosphotransferase domain-containing protein</fullName>
    </recommendedName>
</protein>
<sequence>MVFGLSNDTIAALVGLERANGLTVEQPALPFGGFTGDKALVRLTAPDGTVCKVILKRTSLSWANKEVNAYRALKAAGAPVVACYGMHVLDDDRAVVAVEYLPVASAWPILPDTHLRWSEALALLAKCRIPASVTLPEIHYTPERDAILSGIEEALAFSDPELQVALSPLDTIRFRDRVRAVLKGFLAAVDALPRGLTHGEAYSMHVGRRTPDGPVLLFDVTSAAIRPRFFDVEALIVDHGEPYEIGDVTPVLRRFREVYESNLSWDVFRCEVAMIEGLIALRGIGQQAQLMRRGIEEAWQNEREAHLGHVKWIRLSILKADEALAEWERSVAGGPLV</sequence>
<reference evidence="2 3" key="1">
    <citation type="journal article" date="2016" name="Nat. Commun.">
        <title>Thousands of microbial genomes shed light on interconnected biogeochemical processes in an aquifer system.</title>
        <authorList>
            <person name="Anantharaman K."/>
            <person name="Brown C.T."/>
            <person name="Hug L.A."/>
            <person name="Sharon I."/>
            <person name="Castelle C.J."/>
            <person name="Probst A.J."/>
            <person name="Thomas B.C."/>
            <person name="Singh A."/>
            <person name="Wilkins M.J."/>
            <person name="Karaoz U."/>
            <person name="Brodie E.L."/>
            <person name="Williams K.H."/>
            <person name="Hubbard S.S."/>
            <person name="Banfield J.F."/>
        </authorList>
    </citation>
    <scope>NUCLEOTIDE SEQUENCE [LARGE SCALE GENOMIC DNA]</scope>
    <source>
        <strain evidence="3">RIFCSPLOWO2_12_FULL_64_10</strain>
    </source>
</reference>
<dbReference type="EMBL" id="MFKF01000198">
    <property type="protein sequence ID" value="OGG50906.1"/>
    <property type="molecule type" value="Genomic_DNA"/>
</dbReference>
<dbReference type="Pfam" id="PF01636">
    <property type="entry name" value="APH"/>
    <property type="match status" value="1"/>
</dbReference>
<evidence type="ECO:0000313" key="2">
    <source>
        <dbReference type="EMBL" id="OGG50906.1"/>
    </source>
</evidence>
<dbReference type="SUPFAM" id="SSF56112">
    <property type="entry name" value="Protein kinase-like (PK-like)"/>
    <property type="match status" value="1"/>
</dbReference>
<accession>A0A1F6CP07</accession>
<comment type="caution">
    <text evidence="2">The sequence shown here is derived from an EMBL/GenBank/DDBJ whole genome shotgun (WGS) entry which is preliminary data.</text>
</comment>
<evidence type="ECO:0000313" key="3">
    <source>
        <dbReference type="Proteomes" id="UP000178606"/>
    </source>
</evidence>
<feature type="domain" description="Aminoglycoside phosphotransferase" evidence="1">
    <location>
        <begin position="40"/>
        <end position="235"/>
    </location>
</feature>
<name>A0A1F6CP07_HANXR</name>
<dbReference type="Proteomes" id="UP000178606">
    <property type="component" value="Unassembled WGS sequence"/>
</dbReference>
<dbReference type="AlphaFoldDB" id="A0A1F6CP07"/>